<dbReference type="SUPFAM" id="SSF63882">
    <property type="entry name" value="MoeA N-terminal region -like"/>
    <property type="match status" value="1"/>
</dbReference>
<dbReference type="Gene3D" id="3.40.980.10">
    <property type="entry name" value="MoaB/Mog-like domain"/>
    <property type="match status" value="1"/>
</dbReference>
<dbReference type="InterPro" id="IPR001453">
    <property type="entry name" value="MoaB/Mog_dom"/>
</dbReference>
<evidence type="ECO:0000256" key="2">
    <source>
        <dbReference type="ARBA" id="ARBA00005046"/>
    </source>
</evidence>
<dbReference type="AlphaFoldDB" id="A0A1H2S2I2"/>
<dbReference type="InterPro" id="IPR036425">
    <property type="entry name" value="MoaB/Mog-like_dom_sf"/>
</dbReference>
<dbReference type="Gene3D" id="2.40.340.10">
    <property type="entry name" value="MoeA, C-terminal, domain IV"/>
    <property type="match status" value="1"/>
</dbReference>
<evidence type="ECO:0000256" key="3">
    <source>
        <dbReference type="ARBA" id="ARBA00010763"/>
    </source>
</evidence>
<comment type="cofactor">
    <cofactor evidence="6">
        <name>Mg(2+)</name>
        <dbReference type="ChEBI" id="CHEBI:18420"/>
    </cofactor>
</comment>
<evidence type="ECO:0000259" key="7">
    <source>
        <dbReference type="SMART" id="SM00852"/>
    </source>
</evidence>
<dbReference type="Gene3D" id="2.170.190.11">
    <property type="entry name" value="Molybdopterin biosynthesis moea protein, domain 3"/>
    <property type="match status" value="1"/>
</dbReference>
<name>A0A1H2S2I2_9FLAO</name>
<dbReference type="InterPro" id="IPR036135">
    <property type="entry name" value="MoeA_linker/N_sf"/>
</dbReference>
<dbReference type="PANTHER" id="PTHR10192:SF5">
    <property type="entry name" value="GEPHYRIN"/>
    <property type="match status" value="1"/>
</dbReference>
<dbReference type="RefSeq" id="WP_090119136.1">
    <property type="nucleotide sequence ID" value="NZ_FNNJ01000001.1"/>
</dbReference>
<protein>
    <recommendedName>
        <fullName evidence="6">Molybdopterin molybdenumtransferase</fullName>
        <ecNumber evidence="6">2.10.1.1</ecNumber>
    </recommendedName>
</protein>
<gene>
    <name evidence="8" type="ORF">SAMN05444411_101373</name>
</gene>
<dbReference type="Proteomes" id="UP000199595">
    <property type="component" value="Unassembled WGS sequence"/>
</dbReference>
<proteinExistence type="inferred from homology"/>
<dbReference type="PANTHER" id="PTHR10192">
    <property type="entry name" value="MOLYBDOPTERIN BIOSYNTHESIS PROTEIN"/>
    <property type="match status" value="1"/>
</dbReference>
<dbReference type="InterPro" id="IPR036688">
    <property type="entry name" value="MoeA_C_domain_IV_sf"/>
</dbReference>
<dbReference type="EC" id="2.10.1.1" evidence="6"/>
<dbReference type="GO" id="GO:0061599">
    <property type="term" value="F:molybdopterin molybdotransferase activity"/>
    <property type="evidence" value="ECO:0007669"/>
    <property type="project" value="UniProtKB-UniRule"/>
</dbReference>
<keyword evidence="6" id="KW-0479">Metal-binding</keyword>
<dbReference type="GO" id="GO:0006777">
    <property type="term" value="P:Mo-molybdopterin cofactor biosynthetic process"/>
    <property type="evidence" value="ECO:0007669"/>
    <property type="project" value="UniProtKB-UniRule"/>
</dbReference>
<evidence type="ECO:0000313" key="8">
    <source>
        <dbReference type="EMBL" id="SDW25847.1"/>
    </source>
</evidence>
<keyword evidence="6" id="KW-0500">Molybdenum</keyword>
<sequence length="398" mass="44490">MNLTTVQKALEIILNNTVDFGVEEIDFLESEGRVLKENIIADRDFPPFDRVSMDGISIDIEAFKKGQRSFKIEGVQAAGSPQLTLDNSENCMETMTGAMLPKNTNAVIQYELLDIENGIATLNVEELKYFQNIHKKGLDRKTGAILIKKNKIITSAEIGVLATVGKSKVKVAKQPKVIIVSTGNELVEVVETPAEHQIRRSNVYTLVSILKQLGIKAETAHILDDKEVLKTKIEDFLTNFDVLLFSGAVSKGKFDFIPEVLEELGVEKQFHKVKQRPGKPFWFGKKQQKTIFAFPGNPVSTFVSCLKYFTPWYKKSLGINFTNNQTAILAEDFTFKPSLTYFLQVKITQKEGKLIATPISGKGSGDLANLVDADAFLELPDDRTNFTKGEVFPLINYR</sequence>
<dbReference type="GO" id="GO:0046872">
    <property type="term" value="F:metal ion binding"/>
    <property type="evidence" value="ECO:0007669"/>
    <property type="project" value="UniProtKB-UniRule"/>
</dbReference>
<dbReference type="Pfam" id="PF03454">
    <property type="entry name" value="MoeA_C"/>
    <property type="match status" value="1"/>
</dbReference>
<dbReference type="EMBL" id="FNNJ01000001">
    <property type="protein sequence ID" value="SDW25847.1"/>
    <property type="molecule type" value="Genomic_DNA"/>
</dbReference>
<comment type="function">
    <text evidence="1 6">Catalyzes the insertion of molybdate into adenylated molybdopterin with the concomitant release of AMP.</text>
</comment>
<reference evidence="8 9" key="1">
    <citation type="submission" date="2016-10" db="EMBL/GenBank/DDBJ databases">
        <authorList>
            <person name="de Groot N.N."/>
        </authorList>
    </citation>
    <scope>NUCLEOTIDE SEQUENCE [LARGE SCALE GENOMIC DNA]</scope>
    <source>
        <strain evidence="8 9">DSM 24956</strain>
    </source>
</reference>
<evidence type="ECO:0000256" key="1">
    <source>
        <dbReference type="ARBA" id="ARBA00002901"/>
    </source>
</evidence>
<dbReference type="PROSITE" id="PS01079">
    <property type="entry name" value="MOCF_BIOSYNTHESIS_2"/>
    <property type="match status" value="1"/>
</dbReference>
<dbReference type="Pfam" id="PF00994">
    <property type="entry name" value="MoCF_biosynth"/>
    <property type="match status" value="1"/>
</dbReference>
<dbReference type="SUPFAM" id="SSF53218">
    <property type="entry name" value="Molybdenum cofactor biosynthesis proteins"/>
    <property type="match status" value="1"/>
</dbReference>
<dbReference type="Pfam" id="PF03453">
    <property type="entry name" value="MoeA_N"/>
    <property type="match status" value="1"/>
</dbReference>
<feature type="domain" description="MoaB/Mog" evidence="7">
    <location>
        <begin position="178"/>
        <end position="316"/>
    </location>
</feature>
<comment type="similarity">
    <text evidence="3 6">Belongs to the MoeA family.</text>
</comment>
<keyword evidence="6" id="KW-0808">Transferase</keyword>
<dbReference type="GO" id="GO:0005829">
    <property type="term" value="C:cytosol"/>
    <property type="evidence" value="ECO:0007669"/>
    <property type="project" value="TreeGrafter"/>
</dbReference>
<dbReference type="InterPro" id="IPR038987">
    <property type="entry name" value="MoeA-like"/>
</dbReference>
<organism evidence="8 9">
    <name type="scientific">Lutibacter oricola</name>
    <dbReference type="NCBI Taxonomy" id="762486"/>
    <lineage>
        <taxon>Bacteria</taxon>
        <taxon>Pseudomonadati</taxon>
        <taxon>Bacteroidota</taxon>
        <taxon>Flavobacteriia</taxon>
        <taxon>Flavobacteriales</taxon>
        <taxon>Flavobacteriaceae</taxon>
        <taxon>Lutibacter</taxon>
    </lineage>
</organism>
<dbReference type="CDD" id="cd00887">
    <property type="entry name" value="MoeA"/>
    <property type="match status" value="1"/>
</dbReference>
<dbReference type="SMART" id="SM00852">
    <property type="entry name" value="MoCF_biosynth"/>
    <property type="match status" value="1"/>
</dbReference>
<evidence type="ECO:0000256" key="6">
    <source>
        <dbReference type="RuleBase" id="RU365090"/>
    </source>
</evidence>
<dbReference type="NCBIfam" id="TIGR00177">
    <property type="entry name" value="molyb_syn"/>
    <property type="match status" value="1"/>
</dbReference>
<dbReference type="STRING" id="762486.SAMN05444411_101373"/>
<dbReference type="UniPathway" id="UPA00344"/>
<dbReference type="InterPro" id="IPR008284">
    <property type="entry name" value="MoCF_biosynth_CS"/>
</dbReference>
<dbReference type="Gene3D" id="3.90.105.10">
    <property type="entry name" value="Molybdopterin biosynthesis moea protein, domain 2"/>
    <property type="match status" value="1"/>
</dbReference>
<keyword evidence="4 6" id="KW-0501">Molybdenum cofactor biosynthesis</keyword>
<accession>A0A1H2S2I2</accession>
<dbReference type="InterPro" id="IPR005110">
    <property type="entry name" value="MoeA_linker/N"/>
</dbReference>
<dbReference type="OrthoDB" id="9804758at2"/>
<comment type="catalytic activity">
    <reaction evidence="5">
        <text>adenylyl-molybdopterin + molybdate = Mo-molybdopterin + AMP + H(+)</text>
        <dbReference type="Rhea" id="RHEA:35047"/>
        <dbReference type="ChEBI" id="CHEBI:15378"/>
        <dbReference type="ChEBI" id="CHEBI:36264"/>
        <dbReference type="ChEBI" id="CHEBI:62727"/>
        <dbReference type="ChEBI" id="CHEBI:71302"/>
        <dbReference type="ChEBI" id="CHEBI:456215"/>
        <dbReference type="EC" id="2.10.1.1"/>
    </reaction>
</comment>
<dbReference type="InterPro" id="IPR005111">
    <property type="entry name" value="MoeA_C_domain_IV"/>
</dbReference>
<keyword evidence="9" id="KW-1185">Reference proteome</keyword>
<evidence type="ECO:0000256" key="4">
    <source>
        <dbReference type="ARBA" id="ARBA00023150"/>
    </source>
</evidence>
<comment type="pathway">
    <text evidence="2 6">Cofactor biosynthesis; molybdopterin biosynthesis.</text>
</comment>
<dbReference type="SUPFAM" id="SSF63867">
    <property type="entry name" value="MoeA C-terminal domain-like"/>
    <property type="match status" value="1"/>
</dbReference>
<keyword evidence="6" id="KW-0460">Magnesium</keyword>
<evidence type="ECO:0000256" key="5">
    <source>
        <dbReference type="ARBA" id="ARBA00047317"/>
    </source>
</evidence>
<evidence type="ECO:0000313" key="9">
    <source>
        <dbReference type="Proteomes" id="UP000199595"/>
    </source>
</evidence>